<proteinExistence type="predicted"/>
<sequence length="105" mass="11944">MFARLNSLPIGVSRLCLMHELLSSPISFYYGVTIELTSRTCTLANKLDFQDLSYCCLFVLLPTESDHCALLYIVFCKIELTSRTCTLAKHLNYNMVLIAEKILDD</sequence>
<evidence type="ECO:0000313" key="1">
    <source>
        <dbReference type="EMBL" id="KAI7753759.1"/>
    </source>
</evidence>
<dbReference type="AlphaFoldDB" id="A0AAD5GUJ1"/>
<name>A0AAD5GUJ1_AMBAR</name>
<protein>
    <submittedName>
        <fullName evidence="1">Uncharacterized protein</fullName>
    </submittedName>
</protein>
<dbReference type="EMBL" id="JAMZMK010005277">
    <property type="protein sequence ID" value="KAI7753759.1"/>
    <property type="molecule type" value="Genomic_DNA"/>
</dbReference>
<keyword evidence="2" id="KW-1185">Reference proteome</keyword>
<evidence type="ECO:0000313" key="2">
    <source>
        <dbReference type="Proteomes" id="UP001206925"/>
    </source>
</evidence>
<gene>
    <name evidence="1" type="ORF">M8C21_026590</name>
</gene>
<reference evidence="1" key="1">
    <citation type="submission" date="2022-06" db="EMBL/GenBank/DDBJ databases">
        <title>Uncovering the hologenomic basis of an extraordinary plant invasion.</title>
        <authorList>
            <person name="Bieker V.C."/>
            <person name="Martin M.D."/>
            <person name="Gilbert T."/>
            <person name="Hodgins K."/>
            <person name="Battlay P."/>
            <person name="Petersen B."/>
            <person name="Wilson J."/>
        </authorList>
    </citation>
    <scope>NUCLEOTIDE SEQUENCE</scope>
    <source>
        <strain evidence="1">AA19_3_7</strain>
        <tissue evidence="1">Leaf</tissue>
    </source>
</reference>
<accession>A0AAD5GUJ1</accession>
<dbReference type="Proteomes" id="UP001206925">
    <property type="component" value="Unassembled WGS sequence"/>
</dbReference>
<comment type="caution">
    <text evidence="1">The sequence shown here is derived from an EMBL/GenBank/DDBJ whole genome shotgun (WGS) entry which is preliminary data.</text>
</comment>
<organism evidence="1 2">
    <name type="scientific">Ambrosia artemisiifolia</name>
    <name type="common">Common ragweed</name>
    <dbReference type="NCBI Taxonomy" id="4212"/>
    <lineage>
        <taxon>Eukaryota</taxon>
        <taxon>Viridiplantae</taxon>
        <taxon>Streptophyta</taxon>
        <taxon>Embryophyta</taxon>
        <taxon>Tracheophyta</taxon>
        <taxon>Spermatophyta</taxon>
        <taxon>Magnoliopsida</taxon>
        <taxon>eudicotyledons</taxon>
        <taxon>Gunneridae</taxon>
        <taxon>Pentapetalae</taxon>
        <taxon>asterids</taxon>
        <taxon>campanulids</taxon>
        <taxon>Asterales</taxon>
        <taxon>Asteraceae</taxon>
        <taxon>Asteroideae</taxon>
        <taxon>Heliantheae alliance</taxon>
        <taxon>Heliantheae</taxon>
        <taxon>Ambrosia</taxon>
    </lineage>
</organism>